<dbReference type="Proteomes" id="UP000502699">
    <property type="component" value="Chromosome"/>
</dbReference>
<dbReference type="InterPro" id="IPR002010">
    <property type="entry name" value="T3SS_IM_R"/>
</dbReference>
<feature type="transmembrane region" description="Helical" evidence="7">
    <location>
        <begin position="64"/>
        <end position="88"/>
    </location>
</feature>
<evidence type="ECO:0000256" key="6">
    <source>
        <dbReference type="ARBA" id="ARBA00023136"/>
    </source>
</evidence>
<evidence type="ECO:0000256" key="3">
    <source>
        <dbReference type="ARBA" id="ARBA00022475"/>
    </source>
</evidence>
<comment type="similarity">
    <text evidence="2">Belongs to the FliR/MopE/SpaR family.</text>
</comment>
<evidence type="ECO:0000313" key="9">
    <source>
        <dbReference type="EMBL" id="QIK39144.1"/>
    </source>
</evidence>
<dbReference type="PANTHER" id="PTHR30065">
    <property type="entry name" value="FLAGELLAR BIOSYNTHETIC PROTEIN FLIR"/>
    <property type="match status" value="1"/>
</dbReference>
<evidence type="ECO:0000256" key="4">
    <source>
        <dbReference type="ARBA" id="ARBA00022692"/>
    </source>
</evidence>
<keyword evidence="8" id="KW-0732">Signal</keyword>
<reference evidence="10" key="1">
    <citation type="submission" date="2020-01" db="EMBL/GenBank/DDBJ databases">
        <title>Caldichromatium gen. nov., sp. nov., a thermophilic purple sulfur bacterium member of the family Chromatiaceae isolated from Nakabusa hot spring, Japan.</title>
        <authorList>
            <person name="Saini M.K."/>
            <person name="Hanada S."/>
            <person name="Tank M."/>
        </authorList>
    </citation>
    <scope>NUCLEOTIDE SEQUENCE [LARGE SCALE GENOMIC DNA]</scope>
    <source>
        <strain evidence="10">No.7</strain>
    </source>
</reference>
<dbReference type="EMBL" id="CP048029">
    <property type="protein sequence ID" value="QIK39144.1"/>
    <property type="molecule type" value="Genomic_DNA"/>
</dbReference>
<feature type="chain" id="PRO_5026316330" evidence="8">
    <location>
        <begin position="19"/>
        <end position="159"/>
    </location>
</feature>
<evidence type="ECO:0000256" key="1">
    <source>
        <dbReference type="ARBA" id="ARBA00004651"/>
    </source>
</evidence>
<evidence type="ECO:0000256" key="2">
    <source>
        <dbReference type="ARBA" id="ARBA00009772"/>
    </source>
</evidence>
<keyword evidence="6 7" id="KW-0472">Membrane</keyword>
<evidence type="ECO:0000256" key="5">
    <source>
        <dbReference type="ARBA" id="ARBA00022989"/>
    </source>
</evidence>
<dbReference type="GO" id="GO:0006605">
    <property type="term" value="P:protein targeting"/>
    <property type="evidence" value="ECO:0007669"/>
    <property type="project" value="InterPro"/>
</dbReference>
<comment type="subcellular location">
    <subcellularLocation>
        <location evidence="1">Cell membrane</location>
        <topology evidence="1">Multi-pass membrane protein</topology>
    </subcellularLocation>
</comment>
<keyword evidence="10" id="KW-1185">Reference proteome</keyword>
<evidence type="ECO:0000313" key="10">
    <source>
        <dbReference type="Proteomes" id="UP000502699"/>
    </source>
</evidence>
<proteinExistence type="inferred from homology"/>
<dbReference type="PANTHER" id="PTHR30065:SF1">
    <property type="entry name" value="SURFACE PRESENTATION OF ANTIGENS PROTEIN SPAR"/>
    <property type="match status" value="1"/>
</dbReference>
<dbReference type="RefSeq" id="WP_166272525.1">
    <property type="nucleotide sequence ID" value="NZ_CP048029.1"/>
</dbReference>
<feature type="signal peptide" evidence="8">
    <location>
        <begin position="1"/>
        <end position="18"/>
    </location>
</feature>
<evidence type="ECO:0000256" key="7">
    <source>
        <dbReference type="SAM" id="Phobius"/>
    </source>
</evidence>
<dbReference type="AlphaFoldDB" id="A0A6G7VGM6"/>
<dbReference type="KEGG" id="cjap:GWK36_06990"/>
<keyword evidence="5 7" id="KW-1133">Transmembrane helix</keyword>
<accession>A0A6G7VGM6</accession>
<feature type="transmembrane region" description="Helical" evidence="7">
    <location>
        <begin position="108"/>
        <end position="125"/>
    </location>
</feature>
<organism evidence="9 10">
    <name type="scientific">Caldichromatium japonicum</name>
    <dbReference type="NCBI Taxonomy" id="2699430"/>
    <lineage>
        <taxon>Bacteria</taxon>
        <taxon>Pseudomonadati</taxon>
        <taxon>Pseudomonadota</taxon>
        <taxon>Gammaproteobacteria</taxon>
        <taxon>Chromatiales</taxon>
        <taxon>Chromatiaceae</taxon>
        <taxon>Caldichromatium</taxon>
    </lineage>
</organism>
<protein>
    <submittedName>
        <fullName evidence="9">Uncharacterized protein</fullName>
    </submittedName>
</protein>
<keyword evidence="3" id="KW-1003">Cell membrane</keyword>
<evidence type="ECO:0000256" key="8">
    <source>
        <dbReference type="SAM" id="SignalP"/>
    </source>
</evidence>
<name>A0A6G7VGM6_9GAMM</name>
<keyword evidence="4 7" id="KW-0812">Transmembrane</keyword>
<gene>
    <name evidence="9" type="ORF">GWK36_06990</name>
</gene>
<dbReference type="Pfam" id="PF01311">
    <property type="entry name" value="Bac_export_1"/>
    <property type="match status" value="1"/>
</dbReference>
<sequence>MRPTIPSARLSLHTSSHAAALRAPQTTAISCLVFPCPRHQDSSLNFKSMCFLINKALALLGKEVFIGLMLGFSAAIPFWIADGVGYFIDNQRGTTMASSIDSMTGVQTSPLFVGGGAVVFLSALYESYRLGHSHYSLFICTSNPQPFPGCLLYSIISWR</sequence>
<dbReference type="GO" id="GO:0005886">
    <property type="term" value="C:plasma membrane"/>
    <property type="evidence" value="ECO:0007669"/>
    <property type="project" value="UniProtKB-SubCell"/>
</dbReference>